<dbReference type="KEGG" id="rus:RBI_I00092"/>
<dbReference type="Pfam" id="PF03862">
    <property type="entry name" value="SpoVAC_SpoVAEB"/>
    <property type="match status" value="1"/>
</dbReference>
<evidence type="ECO:0000313" key="4">
    <source>
        <dbReference type="Proteomes" id="UP000027600"/>
    </source>
</evidence>
<evidence type="ECO:0000313" key="3">
    <source>
        <dbReference type="EMBL" id="MDB8750726.1"/>
    </source>
</evidence>
<keyword evidence="1" id="KW-0472">Membrane</keyword>
<dbReference type="EMBL" id="HF545616">
    <property type="protein sequence ID" value="CCO03832.1"/>
    <property type="molecule type" value="Genomic_DNA"/>
</dbReference>
<evidence type="ECO:0000256" key="1">
    <source>
        <dbReference type="SAM" id="Phobius"/>
    </source>
</evidence>
<dbReference type="Proteomes" id="UP000027600">
    <property type="component" value="Chromosome I"/>
</dbReference>
<evidence type="ECO:0000313" key="5">
    <source>
        <dbReference type="Proteomes" id="UP001213042"/>
    </source>
</evidence>
<gene>
    <name evidence="3" type="primary">spoVAC</name>
    <name evidence="3" type="ORF">PNW00_09740</name>
    <name evidence="2" type="ORF">RBI_I00092</name>
</gene>
<keyword evidence="1" id="KW-0812">Transmembrane</keyword>
<dbReference type="RefSeq" id="WP_158455015.1">
    <property type="nucleotide sequence ID" value="NZ_DAVZKV010000012.1"/>
</dbReference>
<dbReference type="AlphaFoldDB" id="A0AAW6EJP9"/>
<organism evidence="3 5">
    <name type="scientific">Ruminococcus bicirculans</name>
    <name type="common">ex Wegman et al. 2014</name>
    <dbReference type="NCBI Taxonomy" id="1160721"/>
    <lineage>
        <taxon>Bacteria</taxon>
        <taxon>Bacillati</taxon>
        <taxon>Bacillota</taxon>
        <taxon>Clostridia</taxon>
        <taxon>Eubacteriales</taxon>
        <taxon>Oscillospiraceae</taxon>
        <taxon>Ruminococcus</taxon>
    </lineage>
</organism>
<dbReference type="PANTHER" id="PTHR38450:SF1">
    <property type="entry name" value="STAGE V SPORULATION PROTEIN AC"/>
    <property type="match status" value="1"/>
</dbReference>
<keyword evidence="1" id="KW-1133">Transmembrane helix</keyword>
<feature type="transmembrane region" description="Helical" evidence="1">
    <location>
        <begin position="30"/>
        <end position="51"/>
    </location>
</feature>
<sequence length="148" mass="16103">MDINLSKAQYSEMYKEASHGTKWWVTIPKAFLFGGLICVIGQSLMDMYLYLGLSKDNASMSVSITLIFLSALLTGLGWYDRIAKHAGAGTLVPITGFANSVAAPALEFKTEGYILGLGAKIFIISGPVILYGTLASVLYGLIYYLFLR</sequence>
<reference evidence="3" key="2">
    <citation type="submission" date="2023-01" db="EMBL/GenBank/DDBJ databases">
        <title>Human gut microbiome strain richness.</title>
        <authorList>
            <person name="Chen-Liaw A."/>
        </authorList>
    </citation>
    <scope>NUCLEOTIDE SEQUENCE</scope>
    <source>
        <strain evidence="3">D43st1_D9_D43t1_170807</strain>
    </source>
</reference>
<name>A0AAW6EJP9_9FIRM</name>
<proteinExistence type="predicted"/>
<dbReference type="EMBL" id="JAQMLU010000016">
    <property type="protein sequence ID" value="MDB8750726.1"/>
    <property type="molecule type" value="Genomic_DNA"/>
</dbReference>
<dbReference type="PANTHER" id="PTHR38450">
    <property type="entry name" value="STAGE V SPORULATION PROTEIN AC-RELATED"/>
    <property type="match status" value="1"/>
</dbReference>
<dbReference type="InterPro" id="IPR014203">
    <property type="entry name" value="Spore_V_AC"/>
</dbReference>
<dbReference type="NCBIfam" id="TIGR02838">
    <property type="entry name" value="spore_V_AC"/>
    <property type="match status" value="1"/>
</dbReference>
<dbReference type="Proteomes" id="UP001213042">
    <property type="component" value="Unassembled WGS sequence"/>
</dbReference>
<keyword evidence="4" id="KW-1185">Reference proteome</keyword>
<dbReference type="InterPro" id="IPR005562">
    <property type="entry name" value="SpoVA"/>
</dbReference>
<evidence type="ECO:0000313" key="2">
    <source>
        <dbReference type="EMBL" id="CCO03832.1"/>
    </source>
</evidence>
<protein>
    <submittedName>
        <fullName evidence="3">Stage V sporulation protein AC</fullName>
    </submittedName>
</protein>
<accession>A0AAW6EJP9</accession>
<feature type="transmembrane region" description="Helical" evidence="1">
    <location>
        <begin position="58"/>
        <end position="79"/>
    </location>
</feature>
<reference evidence="2 4" key="1">
    <citation type="journal article" date="2014" name="Int. J. Syst. Evol. Microbiol.">
        <title>Complete genome of a new Firmicutes species belonging to the dominant human colonic microbiota ('Ruminococcus bicirculans') reveals two chromosomes and a selective capacity to utilize plant glucans.</title>
        <authorList>
            <consortium name="NISC Comparative Sequencing Program"/>
            <person name="Wegmann U."/>
            <person name="Louis P."/>
            <person name="Goesmann A."/>
            <person name="Henrissat B."/>
            <person name="Duncan S.H."/>
            <person name="Flint H.J."/>
        </authorList>
    </citation>
    <scope>NUCLEOTIDE SEQUENCE [LARGE SCALE GENOMIC DNA]</scope>
    <source>
        <strain evidence="2 4">80/3</strain>
    </source>
</reference>
<feature type="transmembrane region" description="Helical" evidence="1">
    <location>
        <begin position="121"/>
        <end position="146"/>
    </location>
</feature>